<dbReference type="SUPFAM" id="SSF51735">
    <property type="entry name" value="NAD(P)-binding Rossmann-fold domains"/>
    <property type="match status" value="1"/>
</dbReference>
<evidence type="ECO:0000313" key="5">
    <source>
        <dbReference type="Proteomes" id="UP000243342"/>
    </source>
</evidence>
<dbReference type="InterPro" id="IPR036291">
    <property type="entry name" value="NAD(P)-bd_dom_sf"/>
</dbReference>
<dbReference type="InterPro" id="IPR000683">
    <property type="entry name" value="Gfo/Idh/MocA-like_OxRdtase_N"/>
</dbReference>
<dbReference type="OrthoDB" id="9776544at2"/>
<dbReference type="GO" id="GO:0016491">
    <property type="term" value="F:oxidoreductase activity"/>
    <property type="evidence" value="ECO:0007669"/>
    <property type="project" value="UniProtKB-KW"/>
</dbReference>
<dbReference type="PANTHER" id="PTHR43818:SF11">
    <property type="entry name" value="BCDNA.GH03377"/>
    <property type="match status" value="1"/>
</dbReference>
<evidence type="ECO:0000259" key="3">
    <source>
        <dbReference type="Pfam" id="PF22725"/>
    </source>
</evidence>
<dbReference type="Gene3D" id="3.40.50.720">
    <property type="entry name" value="NAD(P)-binding Rossmann-like Domain"/>
    <property type="match status" value="1"/>
</dbReference>
<dbReference type="AlphaFoldDB" id="A0A1J7B9H8"/>
<sequence>MSPTGIALIGAGTISKQYLDNLTKFPSVKVVSIGDIDTERAAEVAANYGVGHSGTAAEAIAHPEAEIVVNLTIPAAHVEVARAALAAGKHVYGEKPFALSREEGRKLLEEARAKGLRLGSAPDTFLGAGVQTSLRALQAGEIGRPLFAMTAMQSPGPESWHPNPAFLFQKGAGPLWDIGPYYLTLLVALLGPATRVSAVGRKSKETRTVGSGPLAGTEFEVEVPTHVAANVEFASGQVASVILSFDSQVNRHGFVEINGTGAALKVPDPNGFDGEVGLRSAGDKEWAFRPSEGASDGRGTGVVEMAQAIRGGRPHRASAELALHVVDLMEAIAESADTGEFVQVDADLLEQAGGVPEPLPVDWDPKTV</sequence>
<dbReference type="Proteomes" id="UP000243342">
    <property type="component" value="Unassembled WGS sequence"/>
</dbReference>
<organism evidence="4 5">
    <name type="scientific">Mangrovactinospora gilvigrisea</name>
    <dbReference type="NCBI Taxonomy" id="1428644"/>
    <lineage>
        <taxon>Bacteria</taxon>
        <taxon>Bacillati</taxon>
        <taxon>Actinomycetota</taxon>
        <taxon>Actinomycetes</taxon>
        <taxon>Kitasatosporales</taxon>
        <taxon>Streptomycetaceae</taxon>
        <taxon>Mangrovactinospora</taxon>
    </lineage>
</organism>
<dbReference type="InterPro" id="IPR055170">
    <property type="entry name" value="GFO_IDH_MocA-like_dom"/>
</dbReference>
<reference evidence="4 5" key="1">
    <citation type="submission" date="2016-10" db="EMBL/GenBank/DDBJ databases">
        <title>Genome sequence of Streptomyces gilvigriseus MUSC 26.</title>
        <authorList>
            <person name="Lee L.-H."/>
            <person name="Ser H.-L."/>
        </authorList>
    </citation>
    <scope>NUCLEOTIDE SEQUENCE [LARGE SCALE GENOMIC DNA]</scope>
    <source>
        <strain evidence="4 5">MUSC 26</strain>
    </source>
</reference>
<evidence type="ECO:0000313" key="4">
    <source>
        <dbReference type="EMBL" id="OIV35327.1"/>
    </source>
</evidence>
<accession>A0A1J7B9H8</accession>
<dbReference type="RefSeq" id="WP_071658684.1">
    <property type="nucleotide sequence ID" value="NZ_MLCF01000162.1"/>
</dbReference>
<dbReference type="Pfam" id="PF01408">
    <property type="entry name" value="GFO_IDH_MocA"/>
    <property type="match status" value="1"/>
</dbReference>
<dbReference type="SUPFAM" id="SSF55347">
    <property type="entry name" value="Glyceraldehyde-3-phosphate dehydrogenase-like, C-terminal domain"/>
    <property type="match status" value="1"/>
</dbReference>
<protein>
    <submittedName>
        <fullName evidence="4">Oxidoreductase</fullName>
    </submittedName>
</protein>
<keyword evidence="1" id="KW-0560">Oxidoreductase</keyword>
<evidence type="ECO:0000259" key="2">
    <source>
        <dbReference type="Pfam" id="PF01408"/>
    </source>
</evidence>
<keyword evidence="5" id="KW-1185">Reference proteome</keyword>
<dbReference type="STRING" id="1428644.BIV57_22005"/>
<evidence type="ECO:0000256" key="1">
    <source>
        <dbReference type="ARBA" id="ARBA00023002"/>
    </source>
</evidence>
<comment type="caution">
    <text evidence="4">The sequence shown here is derived from an EMBL/GenBank/DDBJ whole genome shotgun (WGS) entry which is preliminary data.</text>
</comment>
<dbReference type="EMBL" id="MLCF01000162">
    <property type="protein sequence ID" value="OIV35327.1"/>
    <property type="molecule type" value="Genomic_DNA"/>
</dbReference>
<dbReference type="PANTHER" id="PTHR43818">
    <property type="entry name" value="BCDNA.GH03377"/>
    <property type="match status" value="1"/>
</dbReference>
<feature type="domain" description="GFO/IDH/MocA-like oxidoreductase" evidence="3">
    <location>
        <begin position="134"/>
        <end position="264"/>
    </location>
</feature>
<name>A0A1J7B9H8_9ACTN</name>
<proteinExistence type="predicted"/>
<dbReference type="Pfam" id="PF22725">
    <property type="entry name" value="GFO_IDH_MocA_C3"/>
    <property type="match status" value="1"/>
</dbReference>
<feature type="domain" description="Gfo/Idh/MocA-like oxidoreductase N-terminal" evidence="2">
    <location>
        <begin position="6"/>
        <end position="118"/>
    </location>
</feature>
<gene>
    <name evidence="4" type="ORF">BIV57_22005</name>
</gene>
<dbReference type="InterPro" id="IPR050463">
    <property type="entry name" value="Gfo/Idh/MocA_oxidrdct_glycsds"/>
</dbReference>
<dbReference type="Gene3D" id="3.30.360.10">
    <property type="entry name" value="Dihydrodipicolinate Reductase, domain 2"/>
    <property type="match status" value="1"/>
</dbReference>
<dbReference type="GO" id="GO:0000166">
    <property type="term" value="F:nucleotide binding"/>
    <property type="evidence" value="ECO:0007669"/>
    <property type="project" value="InterPro"/>
</dbReference>